<evidence type="ECO:0000313" key="1">
    <source>
        <dbReference type="EMBL" id="KKL67691.1"/>
    </source>
</evidence>
<sequence>MTDYAKRIDELWESLQSLDVDDEGWVADATKQLEETFSIARGLLKERDALALDVYYSHKKVLSSNRINVVCDCCVCEDVMPPVIPPARAIGGSKRPDSNGN</sequence>
<name>A0A0F9EN53_9ZZZZ</name>
<dbReference type="EMBL" id="LAZR01026777">
    <property type="protein sequence ID" value="KKL67691.1"/>
    <property type="molecule type" value="Genomic_DNA"/>
</dbReference>
<organism evidence="1">
    <name type="scientific">marine sediment metagenome</name>
    <dbReference type="NCBI Taxonomy" id="412755"/>
    <lineage>
        <taxon>unclassified sequences</taxon>
        <taxon>metagenomes</taxon>
        <taxon>ecological metagenomes</taxon>
    </lineage>
</organism>
<dbReference type="AlphaFoldDB" id="A0A0F9EN53"/>
<gene>
    <name evidence="1" type="ORF">LCGC14_2132460</name>
</gene>
<comment type="caution">
    <text evidence="1">The sequence shown here is derived from an EMBL/GenBank/DDBJ whole genome shotgun (WGS) entry which is preliminary data.</text>
</comment>
<accession>A0A0F9EN53</accession>
<proteinExistence type="predicted"/>
<reference evidence="1" key="1">
    <citation type="journal article" date="2015" name="Nature">
        <title>Complex archaea that bridge the gap between prokaryotes and eukaryotes.</title>
        <authorList>
            <person name="Spang A."/>
            <person name="Saw J.H."/>
            <person name="Jorgensen S.L."/>
            <person name="Zaremba-Niedzwiedzka K."/>
            <person name="Martijn J."/>
            <person name="Lind A.E."/>
            <person name="van Eijk R."/>
            <person name="Schleper C."/>
            <person name="Guy L."/>
            <person name="Ettema T.J."/>
        </authorList>
    </citation>
    <scope>NUCLEOTIDE SEQUENCE</scope>
</reference>
<protein>
    <submittedName>
        <fullName evidence="1">Uncharacterized protein</fullName>
    </submittedName>
</protein>